<dbReference type="InterPro" id="IPR033985">
    <property type="entry name" value="SusD-like_N"/>
</dbReference>
<dbReference type="InterPro" id="IPR019734">
    <property type="entry name" value="TPR_rpt"/>
</dbReference>
<evidence type="ECO:0000256" key="2">
    <source>
        <dbReference type="ARBA" id="ARBA00006275"/>
    </source>
</evidence>
<dbReference type="OrthoDB" id="653598at2"/>
<proteinExistence type="inferred from homology"/>
<reference evidence="10 11" key="1">
    <citation type="submission" date="2014-04" db="EMBL/GenBank/DDBJ databases">
        <title>Characterization and application of a salt tolerant electro-active bacterium.</title>
        <authorList>
            <person name="Yang L."/>
            <person name="Wei S."/>
            <person name="Tay Q.X.M."/>
        </authorList>
    </citation>
    <scope>NUCLEOTIDE SEQUENCE [LARGE SCALE GENOMIC DNA]</scope>
    <source>
        <strain evidence="10 11">LY1</strain>
    </source>
</reference>
<dbReference type="eggNOG" id="COG1834">
    <property type="taxonomic scope" value="Bacteria"/>
</dbReference>
<comment type="subcellular location">
    <subcellularLocation>
        <location evidence="1">Cell outer membrane</location>
    </subcellularLocation>
</comment>
<evidence type="ECO:0000259" key="8">
    <source>
        <dbReference type="Pfam" id="PF07980"/>
    </source>
</evidence>
<feature type="domain" description="SusD-like N-terminal" evidence="9">
    <location>
        <begin position="22"/>
        <end position="226"/>
    </location>
</feature>
<comment type="caution">
    <text evidence="10">The sequence shown here is derived from an EMBL/GenBank/DDBJ whole genome shotgun (WGS) entry which is preliminary data.</text>
</comment>
<evidence type="ECO:0000256" key="5">
    <source>
        <dbReference type="ARBA" id="ARBA00023237"/>
    </source>
</evidence>
<feature type="signal peptide" evidence="7">
    <location>
        <begin position="1"/>
        <end position="19"/>
    </location>
</feature>
<evidence type="ECO:0000256" key="6">
    <source>
        <dbReference type="PROSITE-ProRule" id="PRU00339"/>
    </source>
</evidence>
<dbReference type="Pfam" id="PF14322">
    <property type="entry name" value="SusD-like_3"/>
    <property type="match status" value="1"/>
</dbReference>
<dbReference type="InterPro" id="IPR012944">
    <property type="entry name" value="SusD_RagB_dom"/>
</dbReference>
<evidence type="ECO:0000313" key="11">
    <source>
        <dbReference type="Proteomes" id="UP000027821"/>
    </source>
</evidence>
<dbReference type="AlphaFoldDB" id="A0A074KVM0"/>
<dbReference type="SUPFAM" id="SSF48452">
    <property type="entry name" value="TPR-like"/>
    <property type="match status" value="1"/>
</dbReference>
<dbReference type="GO" id="GO:0009279">
    <property type="term" value="C:cell outer membrane"/>
    <property type="evidence" value="ECO:0007669"/>
    <property type="project" value="UniProtKB-SubCell"/>
</dbReference>
<keyword evidence="6" id="KW-0802">TPR repeat</keyword>
<keyword evidence="3 7" id="KW-0732">Signal</keyword>
<dbReference type="InterPro" id="IPR011990">
    <property type="entry name" value="TPR-like_helical_dom_sf"/>
</dbReference>
<dbReference type="Pfam" id="PF07980">
    <property type="entry name" value="SusD_RagB"/>
    <property type="match status" value="1"/>
</dbReference>
<evidence type="ECO:0000256" key="7">
    <source>
        <dbReference type="SAM" id="SignalP"/>
    </source>
</evidence>
<dbReference type="EMBL" id="JMIH01000052">
    <property type="protein sequence ID" value="KEO71608.1"/>
    <property type="molecule type" value="Genomic_DNA"/>
</dbReference>
<gene>
    <name evidence="10" type="ORF">EL17_23975</name>
</gene>
<name>A0A074KVM0_9BACT</name>
<dbReference type="PROSITE" id="PS51257">
    <property type="entry name" value="PROKAR_LIPOPROTEIN"/>
    <property type="match status" value="1"/>
</dbReference>
<comment type="similarity">
    <text evidence="2">Belongs to the SusD family.</text>
</comment>
<keyword evidence="4" id="KW-0472">Membrane</keyword>
<organism evidence="10 11">
    <name type="scientific">Anditalea andensis</name>
    <dbReference type="NCBI Taxonomy" id="1048983"/>
    <lineage>
        <taxon>Bacteria</taxon>
        <taxon>Pseudomonadati</taxon>
        <taxon>Bacteroidota</taxon>
        <taxon>Cytophagia</taxon>
        <taxon>Cytophagales</taxon>
        <taxon>Cytophagaceae</taxon>
        <taxon>Anditalea</taxon>
    </lineage>
</organism>
<keyword evidence="11" id="KW-1185">Reference proteome</keyword>
<dbReference type="Proteomes" id="UP000027821">
    <property type="component" value="Unassembled WGS sequence"/>
</dbReference>
<evidence type="ECO:0000256" key="4">
    <source>
        <dbReference type="ARBA" id="ARBA00023136"/>
    </source>
</evidence>
<feature type="repeat" description="TPR" evidence="6">
    <location>
        <begin position="215"/>
        <end position="248"/>
    </location>
</feature>
<dbReference type="STRING" id="1048983.EL17_23975"/>
<evidence type="ECO:0000313" key="10">
    <source>
        <dbReference type="EMBL" id="KEO71608.1"/>
    </source>
</evidence>
<feature type="chain" id="PRO_5001695561" evidence="7">
    <location>
        <begin position="20"/>
        <end position="442"/>
    </location>
</feature>
<dbReference type="PROSITE" id="PS50005">
    <property type="entry name" value="TPR"/>
    <property type="match status" value="1"/>
</dbReference>
<feature type="domain" description="RagB/SusD" evidence="8">
    <location>
        <begin position="335"/>
        <end position="410"/>
    </location>
</feature>
<evidence type="ECO:0000256" key="1">
    <source>
        <dbReference type="ARBA" id="ARBA00004442"/>
    </source>
</evidence>
<dbReference type="RefSeq" id="WP_035079970.1">
    <property type="nucleotide sequence ID" value="NZ_JMIH01000052.1"/>
</dbReference>
<dbReference type="Gene3D" id="1.25.40.390">
    <property type="match status" value="1"/>
</dbReference>
<accession>A0A074KVM0</accession>
<protein>
    <submittedName>
        <fullName evidence="10">Uncharacterized protein</fullName>
    </submittedName>
</protein>
<evidence type="ECO:0000256" key="3">
    <source>
        <dbReference type="ARBA" id="ARBA00022729"/>
    </source>
</evidence>
<keyword evidence="5" id="KW-0998">Cell outer membrane</keyword>
<sequence>MKKYTSLSILILAAGVMLGCEEFLDAKPNKGLSTAESIEELQALLDNVSIFNVTPGLDIVAADEYFTSNAGWISYGRNMVQQAYKRNLSNVFEDEVNPSEWIWPYRQVFYSNIVLDKARSLSGEGQVPNTGIDRVIGSAKFCRAFAFYNLAQNFAGYYYPGTTSIGIPLPLSPDVNHFPPFASLQETYDHIFGDLYEALELLPMVPRYKSQPSKAAAHALLARIYLSINDYERAENHADEVLKINEAMIDLNVLQGSGMYPIPVANEEVIYHAVTVSLIGFETNQETRVDTMLYQSYDIEDLRKTMYFIVRNNGAVNFRGSFSGNWNYFSGLTVGEVYLIRAECRSRRGDDVNALGDLNLLLRNRYKNSSFQDKGNVDDILGLILTERRKELIFRGLRWSDLKRGATDKAELTREVEGETFRFAVSPENFIFPVPLEEFSFR</sequence>
<evidence type="ECO:0000259" key="9">
    <source>
        <dbReference type="Pfam" id="PF14322"/>
    </source>
</evidence>